<organism evidence="1 2">
    <name type="scientific">Parnassius apollo</name>
    <name type="common">Apollo butterfly</name>
    <name type="synonym">Papilio apollo</name>
    <dbReference type="NCBI Taxonomy" id="110799"/>
    <lineage>
        <taxon>Eukaryota</taxon>
        <taxon>Metazoa</taxon>
        <taxon>Ecdysozoa</taxon>
        <taxon>Arthropoda</taxon>
        <taxon>Hexapoda</taxon>
        <taxon>Insecta</taxon>
        <taxon>Pterygota</taxon>
        <taxon>Neoptera</taxon>
        <taxon>Endopterygota</taxon>
        <taxon>Lepidoptera</taxon>
        <taxon>Glossata</taxon>
        <taxon>Ditrysia</taxon>
        <taxon>Papilionoidea</taxon>
        <taxon>Papilionidae</taxon>
        <taxon>Parnassiinae</taxon>
        <taxon>Parnassini</taxon>
        <taxon>Parnassius</taxon>
        <taxon>Parnassius</taxon>
    </lineage>
</organism>
<name>A0A8S3W4Y4_PARAO</name>
<sequence length="151" mass="16844">MNITLEELMRRLNSNQMTIQEICDENDNDIDSDAEEDGVNFIQDIPFPPAKSSDTTLLYQNTNKEELDQEVEIGLEQSREQDSDVLTSIQIEMALFKNGGIHGLYLSQANNFLKTIPLTSVKPTRIFSSAGVICNKLRTSLSDNSVNAISS</sequence>
<dbReference type="Proteomes" id="UP000691718">
    <property type="component" value="Unassembled WGS sequence"/>
</dbReference>
<dbReference type="OrthoDB" id="8124016at2759"/>
<protein>
    <submittedName>
        <fullName evidence="1">(apollo) hypothetical protein</fullName>
    </submittedName>
</protein>
<comment type="caution">
    <text evidence="1">The sequence shown here is derived from an EMBL/GenBank/DDBJ whole genome shotgun (WGS) entry which is preliminary data.</text>
</comment>
<evidence type="ECO:0000313" key="1">
    <source>
        <dbReference type="EMBL" id="CAG4941186.1"/>
    </source>
</evidence>
<dbReference type="EMBL" id="CAJQZP010000160">
    <property type="protein sequence ID" value="CAG4941186.1"/>
    <property type="molecule type" value="Genomic_DNA"/>
</dbReference>
<gene>
    <name evidence="1" type="ORF">PAPOLLO_LOCUS2126</name>
</gene>
<dbReference type="AlphaFoldDB" id="A0A8S3W4Y4"/>
<accession>A0A8S3W4Y4</accession>
<evidence type="ECO:0000313" key="2">
    <source>
        <dbReference type="Proteomes" id="UP000691718"/>
    </source>
</evidence>
<keyword evidence="2" id="KW-1185">Reference proteome</keyword>
<reference evidence="1" key="1">
    <citation type="submission" date="2021-04" db="EMBL/GenBank/DDBJ databases">
        <authorList>
            <person name="Tunstrom K."/>
        </authorList>
    </citation>
    <scope>NUCLEOTIDE SEQUENCE</scope>
</reference>
<proteinExistence type="predicted"/>